<dbReference type="Proteomes" id="UP000215902">
    <property type="component" value="Unassembled WGS sequence"/>
</dbReference>
<dbReference type="GO" id="GO:0031625">
    <property type="term" value="F:ubiquitin protein ligase binding"/>
    <property type="evidence" value="ECO:0007669"/>
    <property type="project" value="InterPro"/>
</dbReference>
<evidence type="ECO:0000256" key="1">
    <source>
        <dbReference type="ARBA" id="ARBA00004123"/>
    </source>
</evidence>
<evidence type="ECO:0000256" key="9">
    <source>
        <dbReference type="SAM" id="MobiDB-lite"/>
    </source>
</evidence>
<evidence type="ECO:0000256" key="3">
    <source>
        <dbReference type="ARBA" id="ARBA00006019"/>
    </source>
</evidence>
<dbReference type="STRING" id="282301.A0A267DQ12"/>
<dbReference type="InterPro" id="IPR036388">
    <property type="entry name" value="WH-like_DNA-bd_sf"/>
</dbReference>
<dbReference type="Pfam" id="PF10557">
    <property type="entry name" value="Cullin_Nedd8"/>
    <property type="match status" value="1"/>
</dbReference>
<evidence type="ECO:0000313" key="12">
    <source>
        <dbReference type="EMBL" id="PAA84406.1"/>
    </source>
</evidence>
<dbReference type="EMBL" id="NIVC01003442">
    <property type="protein sequence ID" value="PAA51393.1"/>
    <property type="molecule type" value="Genomic_DNA"/>
</dbReference>
<dbReference type="FunFam" id="1.10.10.10:FF:000091">
    <property type="entry name" value="Cullin 3"/>
    <property type="match status" value="1"/>
</dbReference>
<evidence type="ECO:0000256" key="7">
    <source>
        <dbReference type="PROSITE-ProRule" id="PRU00330"/>
    </source>
</evidence>
<accession>A0A267DQ12</accession>
<evidence type="ECO:0000313" key="11">
    <source>
        <dbReference type="EMBL" id="PAA51393.1"/>
    </source>
</evidence>
<evidence type="ECO:0000259" key="10">
    <source>
        <dbReference type="PROSITE" id="PS50069"/>
    </source>
</evidence>
<dbReference type="GO" id="GO:0006950">
    <property type="term" value="P:response to stress"/>
    <property type="evidence" value="ECO:0007669"/>
    <property type="project" value="UniProtKB-ARBA"/>
</dbReference>
<evidence type="ECO:0000313" key="13">
    <source>
        <dbReference type="Proteomes" id="UP000215902"/>
    </source>
</evidence>
<dbReference type="FunFam" id="1.20.1310.10:FF:000002">
    <property type="entry name" value="cullin-3 isoform X1"/>
    <property type="match status" value="1"/>
</dbReference>
<comment type="subcellular location">
    <subcellularLocation>
        <location evidence="1">Nucleus</location>
    </subcellularLocation>
</comment>
<name>A0A267DQ12_9PLAT</name>
<dbReference type="Gene3D" id="1.10.10.10">
    <property type="entry name" value="Winged helix-like DNA-binding domain superfamily/Winged helix DNA-binding domain"/>
    <property type="match status" value="1"/>
</dbReference>
<protein>
    <recommendedName>
        <fullName evidence="10">Cullin family profile domain-containing protein</fullName>
    </recommendedName>
</protein>
<dbReference type="InterPro" id="IPR016158">
    <property type="entry name" value="Cullin_homology"/>
</dbReference>
<feature type="compositionally biased region" description="Gly residues" evidence="9">
    <location>
        <begin position="15"/>
        <end position="29"/>
    </location>
</feature>
<comment type="pathway">
    <text evidence="2">Protein modification; protein ubiquitination.</text>
</comment>
<dbReference type="GO" id="GO:0007165">
    <property type="term" value="P:signal transduction"/>
    <property type="evidence" value="ECO:0007669"/>
    <property type="project" value="UniProtKB-ARBA"/>
</dbReference>
<dbReference type="SUPFAM" id="SSF75632">
    <property type="entry name" value="Cullin homology domain"/>
    <property type="match status" value="1"/>
</dbReference>
<comment type="similarity">
    <text evidence="3 7 8">Belongs to the cullin family.</text>
</comment>
<dbReference type="Pfam" id="PF00888">
    <property type="entry name" value="Cullin"/>
    <property type="match status" value="1"/>
</dbReference>
<feature type="non-terminal residue" evidence="11">
    <location>
        <position position="1"/>
    </location>
</feature>
<dbReference type="OrthoDB" id="27073at2759"/>
<keyword evidence="4" id="KW-1017">Isopeptide bond</keyword>
<dbReference type="GO" id="GO:0006915">
    <property type="term" value="P:apoptotic process"/>
    <property type="evidence" value="ECO:0007669"/>
    <property type="project" value="UniProtKB-ARBA"/>
</dbReference>
<proteinExistence type="inferred from homology"/>
<dbReference type="GO" id="GO:0000278">
    <property type="term" value="P:mitotic cell cycle"/>
    <property type="evidence" value="ECO:0007669"/>
    <property type="project" value="UniProtKB-ARBA"/>
</dbReference>
<dbReference type="GO" id="GO:0080090">
    <property type="term" value="P:regulation of primary metabolic process"/>
    <property type="evidence" value="ECO:0007669"/>
    <property type="project" value="UniProtKB-ARBA"/>
</dbReference>
<dbReference type="EMBL" id="NIVC01000375">
    <property type="protein sequence ID" value="PAA84406.1"/>
    <property type="molecule type" value="Genomic_DNA"/>
</dbReference>
<feature type="region of interest" description="Disordered" evidence="9">
    <location>
        <begin position="579"/>
        <end position="605"/>
    </location>
</feature>
<dbReference type="SMART" id="SM00884">
    <property type="entry name" value="Cullin_Nedd8"/>
    <property type="match status" value="1"/>
</dbReference>
<dbReference type="Gene3D" id="1.20.1310.10">
    <property type="entry name" value="Cullin Repeats"/>
    <property type="match status" value="4"/>
</dbReference>
<dbReference type="FunFam" id="1.20.1310.10:FF:000001">
    <property type="entry name" value="Cullin 3"/>
    <property type="match status" value="1"/>
</dbReference>
<dbReference type="SMART" id="SM00182">
    <property type="entry name" value="CULLIN"/>
    <property type="match status" value="1"/>
</dbReference>
<keyword evidence="6" id="KW-0539">Nucleus</keyword>
<dbReference type="InterPro" id="IPR045093">
    <property type="entry name" value="Cullin"/>
</dbReference>
<gene>
    <name evidence="11" type="ORF">BOX15_Mlig026132g2</name>
    <name evidence="12" type="ORF">BOX15_Mlig026132g4</name>
</gene>
<sequence length="793" mass="90849">VAARPSMNRNAPNAIGGGASGGGGSGGGSNNSYSKMRIKAFPMSMDERYVNQIWDQLKRAIQEIQKKNNSGLSFEELYRNAYTLVLHKYGEKLYSGTRDVVAEHMAKIKDDVLASVNNVFLATLNSLWKDHQTAMVMIRDILMYMDRVYVNQQNLPSVYNMGLTVFKEQVVRHPVVCEHLRNTLLEMVARERRGESIARSQIKDACNMLCQLGVDSLQVYEEDFEQAFLKQSRDFYRSESDDFLAENCSASLYIKKVESRMAEEMERARHYLDRSTEPKIIAVLEEELISRHMRTIVEMESSGLVSMLRADKHEDIHCMYRLLQRVPDGVKIMTDCISTYLREQGKAIVAEENREPSAYVQALLDLRDRCDCLLAQALNRDRLFKQQISSDFEYFVNLNVRSPEYLSLFIDEKLRRGSRGAAADNEIEPLLDKCMVLFRYLQEKDVFEKYYKQHLAKRLILNKSSSDDTEKSMISKLKAECGCQFTSKLEGMLKDMTVSNMLNEEFGNYLSQAGGAGAQRSIDFGLRVLTTGFWPTQTTQNKVALPDEARQAYDQFHRFYMSKHSGRQLTLQPNMGTADLSATFSGAPPSGRGAEAADEPSSTSNSLAVGARRRYILSVSTYQMVVLLQFNRRPKITFEQLQAETNIPEKDLQRALGALCMQKMASQRFLNKEPRTKEISSTDEFTVNDAFYSRHVKIKVAPSGGVKETEPERRETRIKVDEDRKYEIEAAIVRIMKARQTLSHNYLIAQVIEQLKSRFTPTPQAIKSRIEHLMDRDYIKRSDQDRHYYQYVA</sequence>
<dbReference type="SUPFAM" id="SSF46785">
    <property type="entry name" value="Winged helix' DNA-binding domain"/>
    <property type="match status" value="1"/>
</dbReference>
<evidence type="ECO:0000256" key="8">
    <source>
        <dbReference type="RuleBase" id="RU003829"/>
    </source>
</evidence>
<feature type="region of interest" description="Disordered" evidence="9">
    <location>
        <begin position="1"/>
        <end position="29"/>
    </location>
</feature>
<dbReference type="GO" id="GO:0000209">
    <property type="term" value="P:protein polyubiquitination"/>
    <property type="evidence" value="ECO:0007669"/>
    <property type="project" value="UniProtKB-ARBA"/>
</dbReference>
<organism evidence="11 13">
    <name type="scientific">Macrostomum lignano</name>
    <dbReference type="NCBI Taxonomy" id="282301"/>
    <lineage>
        <taxon>Eukaryota</taxon>
        <taxon>Metazoa</taxon>
        <taxon>Spiralia</taxon>
        <taxon>Lophotrochozoa</taxon>
        <taxon>Platyhelminthes</taxon>
        <taxon>Rhabditophora</taxon>
        <taxon>Macrostomorpha</taxon>
        <taxon>Macrostomida</taxon>
        <taxon>Macrostomidae</taxon>
        <taxon>Macrostomum</taxon>
    </lineage>
</organism>
<dbReference type="PANTHER" id="PTHR11932">
    <property type="entry name" value="CULLIN"/>
    <property type="match status" value="1"/>
</dbReference>
<evidence type="ECO:0000256" key="5">
    <source>
        <dbReference type="ARBA" id="ARBA00022843"/>
    </source>
</evidence>
<dbReference type="Pfam" id="PF26557">
    <property type="entry name" value="Cullin_AB"/>
    <property type="match status" value="1"/>
</dbReference>
<dbReference type="PROSITE" id="PS50069">
    <property type="entry name" value="CULLIN_2"/>
    <property type="match status" value="1"/>
</dbReference>
<dbReference type="SUPFAM" id="SSF74788">
    <property type="entry name" value="Cullin repeat-like"/>
    <property type="match status" value="1"/>
</dbReference>
<dbReference type="GO" id="GO:0010468">
    <property type="term" value="P:regulation of gene expression"/>
    <property type="evidence" value="ECO:0007669"/>
    <property type="project" value="UniProtKB-ARBA"/>
</dbReference>
<keyword evidence="5" id="KW-0832">Ubl conjugation</keyword>
<comment type="caution">
    <text evidence="11">The sequence shown here is derived from an EMBL/GenBank/DDBJ whole genome shotgun (WGS) entry which is preliminary data.</text>
</comment>
<dbReference type="GO" id="GO:0043161">
    <property type="term" value="P:proteasome-mediated ubiquitin-dependent protein catabolic process"/>
    <property type="evidence" value="ECO:0007669"/>
    <property type="project" value="UniProtKB-ARBA"/>
</dbReference>
<dbReference type="InterPro" id="IPR036317">
    <property type="entry name" value="Cullin_homology_sf"/>
</dbReference>
<feature type="domain" description="Cullin family profile" evidence="10">
    <location>
        <begin position="401"/>
        <end position="660"/>
    </location>
</feature>
<keyword evidence="13" id="KW-1185">Reference proteome</keyword>
<dbReference type="InterPro" id="IPR019559">
    <property type="entry name" value="Cullin_neddylation_domain"/>
</dbReference>
<evidence type="ECO:0000256" key="4">
    <source>
        <dbReference type="ARBA" id="ARBA00022499"/>
    </source>
</evidence>
<evidence type="ECO:0000256" key="6">
    <source>
        <dbReference type="ARBA" id="ARBA00023242"/>
    </source>
</evidence>
<dbReference type="GO" id="GO:0005634">
    <property type="term" value="C:nucleus"/>
    <property type="evidence" value="ECO:0007669"/>
    <property type="project" value="UniProtKB-SubCell"/>
</dbReference>
<dbReference type="InterPro" id="IPR016159">
    <property type="entry name" value="Cullin_repeat-like_dom_sf"/>
</dbReference>
<reference evidence="11 13" key="1">
    <citation type="submission" date="2017-06" db="EMBL/GenBank/DDBJ databases">
        <title>A platform for efficient transgenesis in Macrostomum lignano, a flatworm model organism for stem cell research.</title>
        <authorList>
            <person name="Berezikov E."/>
        </authorList>
    </citation>
    <scope>NUCLEOTIDE SEQUENCE [LARGE SCALE GENOMIC DNA]</scope>
    <source>
        <strain evidence="11">DV1</strain>
        <tissue evidence="11">Whole organism</tissue>
    </source>
</reference>
<dbReference type="InterPro" id="IPR036390">
    <property type="entry name" value="WH_DNA-bd_sf"/>
</dbReference>
<dbReference type="AlphaFoldDB" id="A0A267DQ12"/>
<dbReference type="InterPro" id="IPR001373">
    <property type="entry name" value="Cullin_N"/>
</dbReference>
<evidence type="ECO:0000256" key="2">
    <source>
        <dbReference type="ARBA" id="ARBA00004906"/>
    </source>
</evidence>
<dbReference type="InterPro" id="IPR059120">
    <property type="entry name" value="Cullin-like_AB"/>
</dbReference>
<dbReference type="GO" id="GO:0005737">
    <property type="term" value="C:cytoplasm"/>
    <property type="evidence" value="ECO:0007669"/>
    <property type="project" value="UniProtKB-ARBA"/>
</dbReference>
<dbReference type="Gene3D" id="3.30.230.130">
    <property type="entry name" value="Cullin, Chain C, Domain 2"/>
    <property type="match status" value="1"/>
</dbReference>
<dbReference type="FunFam" id="1.20.1310.10:FF:000006">
    <property type="entry name" value="Cullin 3"/>
    <property type="match status" value="1"/>
</dbReference>